<dbReference type="SUPFAM" id="SSF53474">
    <property type="entry name" value="alpha/beta-Hydrolases"/>
    <property type="match status" value="1"/>
</dbReference>
<reference evidence="3" key="1">
    <citation type="journal article" date="2010" name="Genome Biol.">
        <title>Genome sequence of the necrotrophic plant pathogen Pythium ultimum reveals original pathogenicity mechanisms and effector repertoire.</title>
        <authorList>
            <person name="Levesque C.A."/>
            <person name="Brouwer H."/>
            <person name="Cano L."/>
            <person name="Hamilton J.P."/>
            <person name="Holt C."/>
            <person name="Huitema E."/>
            <person name="Raffaele S."/>
            <person name="Robideau G.P."/>
            <person name="Thines M."/>
            <person name="Win J."/>
            <person name="Zerillo M.M."/>
            <person name="Beakes G.W."/>
            <person name="Boore J.L."/>
            <person name="Busam D."/>
            <person name="Dumas B."/>
            <person name="Ferriera S."/>
            <person name="Fuerstenberg S.I."/>
            <person name="Gachon C.M."/>
            <person name="Gaulin E."/>
            <person name="Govers F."/>
            <person name="Grenville-Briggs L."/>
            <person name="Horner N."/>
            <person name="Hostetler J."/>
            <person name="Jiang R.H."/>
            <person name="Johnson J."/>
            <person name="Krajaejun T."/>
            <person name="Lin H."/>
            <person name="Meijer H.J."/>
            <person name="Moore B."/>
            <person name="Morris P."/>
            <person name="Phuntmart V."/>
            <person name="Puiu D."/>
            <person name="Shetty J."/>
            <person name="Stajich J.E."/>
            <person name="Tripathy S."/>
            <person name="Wawra S."/>
            <person name="van West P."/>
            <person name="Whitty B.R."/>
            <person name="Coutinho P.M."/>
            <person name="Henrissat B."/>
            <person name="Martin F."/>
            <person name="Thomas P.D."/>
            <person name="Tyler B.M."/>
            <person name="De Vries R.P."/>
            <person name="Kamoun S."/>
            <person name="Yandell M."/>
            <person name="Tisserat N."/>
            <person name="Buell C.R."/>
        </authorList>
    </citation>
    <scope>NUCLEOTIDE SEQUENCE</scope>
    <source>
        <strain evidence="3">DAOM:BR144</strain>
    </source>
</reference>
<dbReference type="eggNOG" id="KOG1455">
    <property type="taxonomic scope" value="Eukaryota"/>
</dbReference>
<dbReference type="Pfam" id="PF12146">
    <property type="entry name" value="Hydrolase_4"/>
    <property type="match status" value="1"/>
</dbReference>
<dbReference type="Proteomes" id="UP000019132">
    <property type="component" value="Unassembled WGS sequence"/>
</dbReference>
<reference evidence="3" key="2">
    <citation type="submission" date="2010-04" db="EMBL/GenBank/DDBJ databases">
        <authorList>
            <person name="Buell R."/>
            <person name="Hamilton J."/>
            <person name="Hostetler J."/>
        </authorList>
    </citation>
    <scope>NUCLEOTIDE SEQUENCE [LARGE SCALE GENOMIC DNA]</scope>
    <source>
        <strain evidence="3">DAOM:BR144</strain>
    </source>
</reference>
<dbReference type="InterPro" id="IPR029058">
    <property type="entry name" value="AB_hydrolase_fold"/>
</dbReference>
<keyword evidence="3" id="KW-1185">Reference proteome</keyword>
<feature type="domain" description="Serine aminopeptidase S33" evidence="1">
    <location>
        <begin position="60"/>
        <end position="330"/>
    </location>
</feature>
<reference evidence="2" key="3">
    <citation type="submission" date="2015-02" db="UniProtKB">
        <authorList>
            <consortium name="EnsemblProtists"/>
        </authorList>
    </citation>
    <scope>IDENTIFICATION</scope>
    <source>
        <strain evidence="2">DAOM BR144</strain>
    </source>
</reference>
<dbReference type="InterPro" id="IPR051044">
    <property type="entry name" value="MAG_DAG_Lipase"/>
</dbReference>
<dbReference type="FunCoup" id="K3WQY2">
    <property type="interactions" value="3"/>
</dbReference>
<evidence type="ECO:0000313" key="3">
    <source>
        <dbReference type="Proteomes" id="UP000019132"/>
    </source>
</evidence>
<protein>
    <recommendedName>
        <fullName evidence="1">Serine aminopeptidase S33 domain-containing protein</fullName>
    </recommendedName>
</protein>
<evidence type="ECO:0000313" key="2">
    <source>
        <dbReference type="EnsemblProtists" id="PYU1_T007374"/>
    </source>
</evidence>
<dbReference type="STRING" id="431595.K3WQY2"/>
<dbReference type="InterPro" id="IPR022742">
    <property type="entry name" value="Hydrolase_4"/>
</dbReference>
<dbReference type="EnsemblProtists" id="PYU1_T007374">
    <property type="protein sequence ID" value="PYU1_T007374"/>
    <property type="gene ID" value="PYU1_G007358"/>
</dbReference>
<sequence>MSTPSTVRSSVDSLRASVPSSWRAEDMPASLRHAEGFFHNRRGQSLSYLSLFPQEDDGTLRGVVVYLHGLGDHARRCFHVYEQLCEHGFGVVAYDLLSHGQSDSCEHRRRAHTRKFRYFVDDTNEFVAFAKRHIVPKLLSKNDNAAADEREGENTAARLPLILGAYSYGTLVALHTVLTGQHHFDGIFLVAPTVAVDLSPILCFQSVFAKPLSALAPRARIVPATKYEMLCRDPAFLDDLFSDPLAAPEKFMTVRMGAETLKAFASLQQDQALVDAESAFCATPVVFLMGSADQLLSLPITVAFFERIRNRDKLFKVFPGMYHSLFDDPEKDEVFAYLMTWLQARFPVKQRHISA</sequence>
<dbReference type="EMBL" id="GL376629">
    <property type="status" value="NOT_ANNOTATED_CDS"/>
    <property type="molecule type" value="Genomic_DNA"/>
</dbReference>
<dbReference type="OMA" id="NIMLRAM"/>
<dbReference type="InParanoid" id="K3WQY2"/>
<name>K3WQY2_GLOUD</name>
<dbReference type="AlphaFoldDB" id="K3WQY2"/>
<dbReference type="PANTHER" id="PTHR11614">
    <property type="entry name" value="PHOSPHOLIPASE-RELATED"/>
    <property type="match status" value="1"/>
</dbReference>
<dbReference type="VEuPathDB" id="FungiDB:PYU1_G007358"/>
<organism evidence="2 3">
    <name type="scientific">Globisporangium ultimum (strain ATCC 200006 / CBS 805.95 / DAOM BR144)</name>
    <name type="common">Pythium ultimum</name>
    <dbReference type="NCBI Taxonomy" id="431595"/>
    <lineage>
        <taxon>Eukaryota</taxon>
        <taxon>Sar</taxon>
        <taxon>Stramenopiles</taxon>
        <taxon>Oomycota</taxon>
        <taxon>Peronosporomycetes</taxon>
        <taxon>Pythiales</taxon>
        <taxon>Pythiaceae</taxon>
        <taxon>Globisporangium</taxon>
    </lineage>
</organism>
<proteinExistence type="predicted"/>
<dbReference type="Gene3D" id="3.40.50.1820">
    <property type="entry name" value="alpha/beta hydrolase"/>
    <property type="match status" value="1"/>
</dbReference>
<dbReference type="HOGENOM" id="CLU_026209_7_0_1"/>
<evidence type="ECO:0000259" key="1">
    <source>
        <dbReference type="Pfam" id="PF12146"/>
    </source>
</evidence>
<accession>K3WQY2</accession>